<accession>A0ABP5UQD4</accession>
<evidence type="ECO:0000256" key="1">
    <source>
        <dbReference type="SAM" id="MobiDB-lite"/>
    </source>
</evidence>
<feature type="compositionally biased region" description="Gly residues" evidence="1">
    <location>
        <begin position="152"/>
        <end position="165"/>
    </location>
</feature>
<protein>
    <submittedName>
        <fullName evidence="3">Helix-turn-helix domain-containing protein</fullName>
    </submittedName>
</protein>
<comment type="caution">
    <text evidence="3">The sequence shown here is derived from an EMBL/GenBank/DDBJ whole genome shotgun (WGS) entry which is preliminary data.</text>
</comment>
<proteinExistence type="predicted"/>
<feature type="region of interest" description="Disordered" evidence="1">
    <location>
        <begin position="142"/>
        <end position="172"/>
    </location>
</feature>
<name>A0ABP5UQD4_9ACTN</name>
<gene>
    <name evidence="3" type="ORF">GCM10010170_095660</name>
</gene>
<organism evidence="3 4">
    <name type="scientific">Dactylosporangium salmoneum</name>
    <dbReference type="NCBI Taxonomy" id="53361"/>
    <lineage>
        <taxon>Bacteria</taxon>
        <taxon>Bacillati</taxon>
        <taxon>Actinomycetota</taxon>
        <taxon>Actinomycetes</taxon>
        <taxon>Micromonosporales</taxon>
        <taxon>Micromonosporaceae</taxon>
        <taxon>Dactylosporangium</taxon>
    </lineage>
</organism>
<feature type="domain" description="HTH cro/C1-type" evidence="2">
    <location>
        <begin position="50"/>
        <end position="85"/>
    </location>
</feature>
<dbReference type="InterPro" id="IPR010982">
    <property type="entry name" value="Lambda_DNA-bd_dom_sf"/>
</dbReference>
<evidence type="ECO:0000313" key="4">
    <source>
        <dbReference type="Proteomes" id="UP001501444"/>
    </source>
</evidence>
<dbReference type="Gene3D" id="1.10.260.40">
    <property type="entry name" value="lambda repressor-like DNA-binding domains"/>
    <property type="match status" value="1"/>
</dbReference>
<evidence type="ECO:0000313" key="3">
    <source>
        <dbReference type="EMBL" id="GAA2385678.1"/>
    </source>
</evidence>
<sequence length="172" mass="18279">MSTGEDCAAQPGRTLASRLDYLFRTIRNGDEEFTHRAVARAITERGGTSISHTAIANIRNGMETNPKLGTLTALARFFGVDVAYFTRDAVAEDVAAEVELAAALSRIRESDEARTLVVRTRGLSDSGLRSVLQIVNTILEMEQSGPAQRGTAGPGGGPAQRGGPAGPDRREP</sequence>
<dbReference type="EMBL" id="BAAARV010000099">
    <property type="protein sequence ID" value="GAA2385678.1"/>
    <property type="molecule type" value="Genomic_DNA"/>
</dbReference>
<dbReference type="Proteomes" id="UP001501444">
    <property type="component" value="Unassembled WGS sequence"/>
</dbReference>
<dbReference type="Pfam" id="PF01381">
    <property type="entry name" value="HTH_3"/>
    <property type="match status" value="1"/>
</dbReference>
<dbReference type="CDD" id="cd00093">
    <property type="entry name" value="HTH_XRE"/>
    <property type="match status" value="1"/>
</dbReference>
<dbReference type="RefSeq" id="WP_344619378.1">
    <property type="nucleotide sequence ID" value="NZ_BAAARV010000099.1"/>
</dbReference>
<keyword evidence="4" id="KW-1185">Reference proteome</keyword>
<evidence type="ECO:0000259" key="2">
    <source>
        <dbReference type="PROSITE" id="PS50943"/>
    </source>
</evidence>
<dbReference type="PROSITE" id="PS50943">
    <property type="entry name" value="HTH_CROC1"/>
    <property type="match status" value="1"/>
</dbReference>
<reference evidence="4" key="1">
    <citation type="journal article" date="2019" name="Int. J. Syst. Evol. Microbiol.">
        <title>The Global Catalogue of Microorganisms (GCM) 10K type strain sequencing project: providing services to taxonomists for standard genome sequencing and annotation.</title>
        <authorList>
            <consortium name="The Broad Institute Genomics Platform"/>
            <consortium name="The Broad Institute Genome Sequencing Center for Infectious Disease"/>
            <person name="Wu L."/>
            <person name="Ma J."/>
        </authorList>
    </citation>
    <scope>NUCLEOTIDE SEQUENCE [LARGE SCALE GENOMIC DNA]</scope>
    <source>
        <strain evidence="4">JCM 3272</strain>
    </source>
</reference>
<dbReference type="InterPro" id="IPR001387">
    <property type="entry name" value="Cro/C1-type_HTH"/>
</dbReference>